<dbReference type="CDD" id="cd06225">
    <property type="entry name" value="HAMP"/>
    <property type="match status" value="1"/>
</dbReference>
<evidence type="ECO:0000313" key="14">
    <source>
        <dbReference type="Proteomes" id="UP000319825"/>
    </source>
</evidence>
<dbReference type="InterPro" id="IPR005467">
    <property type="entry name" value="His_kinase_dom"/>
</dbReference>
<feature type="compositionally biased region" description="Basic residues" evidence="10">
    <location>
        <begin position="1078"/>
        <end position="1090"/>
    </location>
</feature>
<keyword evidence="7 13" id="KW-0418">Kinase</keyword>
<sequence length="1339" mass="143561">MSKRPKTAGSFLSRLRRPAGRLRDMPIWSKLGLIMIVPTIATVVVGTSGLVDNLNTLGDADRSGGLASLVDYSGDLVNSLQDERTSAVLLLGSSAGQAREQYQEAYNRVNTRVDQDKAPYLRQRAELDRLPGSLESLLDGIDQNLTDLPGTRSQVFNGKLKIIDAMQAYEGLINDLLAVRDSATQLAGDNDLSDRMRAAAAVAREKEYLSVRRVVVHRALIQRELTPVLRTDYIASGTGQQQALQSFKAVANEAEADLHDQTVAGGDRREAQNYTGWIDGNIDGSMANAPFGPDQWDAAMVANAKLIRTVEAKLDGDVVRQADRIRSDVQTTVFLQTGLLLSMLLLAILFAYLVARSMARSLRDLREGAFNIAQYGLPQAVARLRDPQVSNQPSPVQLANQIAEPLPVRSRDEFGQVTEAFNAVHLEAVRTAAEQAALRASVATMFVNLARRSQILVDRLIGHLDRLERGEEDPDRLAELFQLDHLATRMRRNDENLLVLAGADSTRVQREPAALLDVLRAAQSEVEHYTRIEFGVIDRDIEVAAHAVNDLVHLVAELFDNATAFSPPDSQVMVEARRVGDRASLYVEDRGIGISAEQLAELNERLATPPQVDVAVSRMMGLVVVARLASRHGVKVELRPGTDRGIVAEVTLPTAVLVPRALSGRVQQAAALPASGPQPGGAPTLGAFAAFGNSSTSRPGHSGNQVTLGGRAFDPAPRNGHGSLASAGSAPSLPAWSDLTGATGGDAYAPRPDHGQPGDPLPQRRGGGDPGTQPVIPRQLPSSPETRGWASPPVSAPPLPPVSGIPVSASPVSGQPVSGHPVSAQPYSGQPYSAQPYSDQPYSAQPYSAQAYSAQPVSAQPYPAQPYPAQPYPAQPGSAAPVSGQPLPTRPASSAQPPPAWPPVAAPEREPATPPVPERLAAALDMTTELPRVPRTDVSAAPAPVAPPAPTRPAPRRRSSPRSGTRTRRWSCRSSGSSSRPGSAPADRPPTRRPAPRRPRRRTRRRPSSSPRSTPPGGPYRHQHPARQVTHRWQKHRQPEESPATTGPTPGRPRPWPAGGPRSDPAGRPRPTTGGGPPRRRPRCPWRRPPARACRSGCRWPSSCRAVSRSRPGRSSVVRRRPSAVCSPHTIEACSVGAVSPTATRPTRRRLREGSNPRSLAQGRWPGAGRRSNKDDKYAGSRLAAGQLRRPGARCRACGRRLRGRPAPRGVTGPPAGPGRPACRHRVRAGQSHPGRGPLLRGRRGAADRRRDGRWLPVPDVHLGRLLLRRARRPQLRRRAGGVRDGPPGRPGGRRVDPAAAYGCGDDGLTRALAGGSGEAATTTTTGTAGVSRCRARGR</sequence>
<feature type="region of interest" description="Disordered" evidence="10">
    <location>
        <begin position="672"/>
        <end position="1121"/>
    </location>
</feature>
<comment type="subcellular location">
    <subcellularLocation>
        <location evidence="2">Membrane</location>
    </subcellularLocation>
</comment>
<accession>A0A562IC73</accession>
<comment type="catalytic activity">
    <reaction evidence="1">
        <text>ATP + protein L-histidine = ADP + protein N-phospho-L-histidine.</text>
        <dbReference type="EC" id="2.7.13.3"/>
    </reaction>
</comment>
<feature type="compositionally biased region" description="Basic residues" evidence="10">
    <location>
        <begin position="1021"/>
        <end position="1036"/>
    </location>
</feature>
<keyword evidence="5" id="KW-0808">Transferase</keyword>
<dbReference type="Pfam" id="PF02518">
    <property type="entry name" value="HATPase_c"/>
    <property type="match status" value="1"/>
</dbReference>
<dbReference type="SUPFAM" id="SSF55874">
    <property type="entry name" value="ATPase domain of HSP90 chaperone/DNA topoisomerase II/histidine kinase"/>
    <property type="match status" value="1"/>
</dbReference>
<evidence type="ECO:0000256" key="8">
    <source>
        <dbReference type="ARBA" id="ARBA00022989"/>
    </source>
</evidence>
<evidence type="ECO:0000256" key="11">
    <source>
        <dbReference type="SAM" id="Phobius"/>
    </source>
</evidence>
<dbReference type="SMART" id="SM00387">
    <property type="entry name" value="HATPase_c"/>
    <property type="match status" value="1"/>
</dbReference>
<feature type="compositionally biased region" description="Basic residues" evidence="10">
    <location>
        <begin position="954"/>
        <end position="971"/>
    </location>
</feature>
<feature type="compositionally biased region" description="Low complexity" evidence="10">
    <location>
        <begin position="972"/>
        <end position="986"/>
    </location>
</feature>
<evidence type="ECO:0000256" key="6">
    <source>
        <dbReference type="ARBA" id="ARBA00022692"/>
    </source>
</evidence>
<dbReference type="EC" id="2.7.13.3" evidence="3"/>
<dbReference type="InterPro" id="IPR036890">
    <property type="entry name" value="HATPase_C_sf"/>
</dbReference>
<dbReference type="GO" id="GO:0004673">
    <property type="term" value="F:protein histidine kinase activity"/>
    <property type="evidence" value="ECO:0007669"/>
    <property type="project" value="UniProtKB-EC"/>
</dbReference>
<reference evidence="13 14" key="1">
    <citation type="submission" date="2019-07" db="EMBL/GenBank/DDBJ databases">
        <title>R&amp;d 2014.</title>
        <authorList>
            <person name="Klenk H.-P."/>
        </authorList>
    </citation>
    <scope>NUCLEOTIDE SEQUENCE [LARGE SCALE GENOMIC DNA]</scope>
    <source>
        <strain evidence="13 14">DSM 43868</strain>
    </source>
</reference>
<feature type="compositionally biased region" description="Low complexity" evidence="10">
    <location>
        <begin position="840"/>
        <end position="862"/>
    </location>
</feature>
<dbReference type="GO" id="GO:0000160">
    <property type="term" value="P:phosphorelay signal transduction system"/>
    <property type="evidence" value="ECO:0007669"/>
    <property type="project" value="UniProtKB-KW"/>
</dbReference>
<dbReference type="GO" id="GO:0005886">
    <property type="term" value="C:plasma membrane"/>
    <property type="evidence" value="ECO:0007669"/>
    <property type="project" value="TreeGrafter"/>
</dbReference>
<dbReference type="Gene3D" id="6.10.340.10">
    <property type="match status" value="1"/>
</dbReference>
<feature type="compositionally biased region" description="Pro residues" evidence="10">
    <location>
        <begin position="944"/>
        <end position="953"/>
    </location>
</feature>
<feature type="region of interest" description="Disordered" evidence="10">
    <location>
        <begin position="1315"/>
        <end position="1339"/>
    </location>
</feature>
<dbReference type="SMART" id="SM00304">
    <property type="entry name" value="HAMP"/>
    <property type="match status" value="1"/>
</dbReference>
<keyword evidence="14" id="KW-1185">Reference proteome</keyword>
<feature type="region of interest" description="Disordered" evidence="10">
    <location>
        <begin position="1137"/>
        <end position="1251"/>
    </location>
</feature>
<feature type="compositionally biased region" description="Polar residues" evidence="10">
    <location>
        <begin position="825"/>
        <end position="838"/>
    </location>
</feature>
<feature type="compositionally biased region" description="Low complexity" evidence="10">
    <location>
        <begin position="1105"/>
        <end position="1116"/>
    </location>
</feature>
<feature type="compositionally biased region" description="Polar residues" evidence="10">
    <location>
        <begin position="692"/>
        <end position="707"/>
    </location>
</feature>
<gene>
    <name evidence="13" type="ORF">JD77_03305</name>
</gene>
<name>A0A562IC73_MICOL</name>
<comment type="caution">
    <text evidence="13">The sequence shown here is derived from an EMBL/GenBank/DDBJ whole genome shotgun (WGS) entry which is preliminary data.</text>
</comment>
<dbReference type="Pfam" id="PF08376">
    <property type="entry name" value="NIT"/>
    <property type="match status" value="1"/>
</dbReference>
<evidence type="ECO:0000256" key="2">
    <source>
        <dbReference type="ARBA" id="ARBA00004370"/>
    </source>
</evidence>
<dbReference type="EMBL" id="VLKE01000001">
    <property type="protein sequence ID" value="TWH68313.1"/>
    <property type="molecule type" value="Genomic_DNA"/>
</dbReference>
<feature type="compositionally biased region" description="Low complexity" evidence="10">
    <location>
        <begin position="1319"/>
        <end position="1330"/>
    </location>
</feature>
<proteinExistence type="predicted"/>
<dbReference type="InterPro" id="IPR003660">
    <property type="entry name" value="HAMP_dom"/>
</dbReference>
<feature type="compositionally biased region" description="Basic residues" evidence="10">
    <location>
        <begin position="994"/>
        <end position="1007"/>
    </location>
</feature>
<evidence type="ECO:0000259" key="12">
    <source>
        <dbReference type="PROSITE" id="PS50109"/>
    </source>
</evidence>
<keyword evidence="11" id="KW-0472">Membrane</keyword>
<feature type="compositionally biased region" description="Basic residues" evidence="10">
    <location>
        <begin position="1191"/>
        <end position="1206"/>
    </location>
</feature>
<evidence type="ECO:0000256" key="7">
    <source>
        <dbReference type="ARBA" id="ARBA00022777"/>
    </source>
</evidence>
<feature type="transmembrane region" description="Helical" evidence="11">
    <location>
        <begin position="333"/>
        <end position="355"/>
    </location>
</feature>
<evidence type="ECO:0000256" key="4">
    <source>
        <dbReference type="ARBA" id="ARBA00022553"/>
    </source>
</evidence>
<protein>
    <recommendedName>
        <fullName evidence="3">histidine kinase</fullName>
        <ecNumber evidence="3">2.7.13.3</ecNumber>
    </recommendedName>
</protein>
<dbReference type="InterPro" id="IPR003594">
    <property type="entry name" value="HATPase_dom"/>
</dbReference>
<evidence type="ECO:0000256" key="5">
    <source>
        <dbReference type="ARBA" id="ARBA00022679"/>
    </source>
</evidence>
<evidence type="ECO:0000313" key="13">
    <source>
        <dbReference type="EMBL" id="TWH68313.1"/>
    </source>
</evidence>
<feature type="compositionally biased region" description="Low complexity" evidence="10">
    <location>
        <begin position="722"/>
        <end position="735"/>
    </location>
</feature>
<evidence type="ECO:0000256" key="10">
    <source>
        <dbReference type="SAM" id="MobiDB-lite"/>
    </source>
</evidence>
<evidence type="ECO:0000256" key="3">
    <source>
        <dbReference type="ARBA" id="ARBA00012438"/>
    </source>
</evidence>
<dbReference type="PANTHER" id="PTHR45436">
    <property type="entry name" value="SENSOR HISTIDINE KINASE YKOH"/>
    <property type="match status" value="1"/>
</dbReference>
<keyword evidence="4" id="KW-0597">Phosphoprotein</keyword>
<feature type="compositionally biased region" description="Pro residues" evidence="10">
    <location>
        <begin position="896"/>
        <end position="905"/>
    </location>
</feature>
<keyword evidence="6 11" id="KW-0812">Transmembrane</keyword>
<dbReference type="InterPro" id="IPR013587">
    <property type="entry name" value="Nitrate/nitrite_sensing"/>
</dbReference>
<dbReference type="InterPro" id="IPR050428">
    <property type="entry name" value="TCS_sensor_his_kinase"/>
</dbReference>
<evidence type="ECO:0000256" key="9">
    <source>
        <dbReference type="ARBA" id="ARBA00023012"/>
    </source>
</evidence>
<dbReference type="Gene3D" id="3.30.565.10">
    <property type="entry name" value="Histidine kinase-like ATPase, C-terminal domain"/>
    <property type="match status" value="1"/>
</dbReference>
<feature type="compositionally biased region" description="Pro residues" evidence="10">
    <location>
        <begin position="794"/>
        <end position="803"/>
    </location>
</feature>
<dbReference type="PANTHER" id="PTHR45436:SF5">
    <property type="entry name" value="SENSOR HISTIDINE KINASE TRCS"/>
    <property type="match status" value="1"/>
</dbReference>
<feature type="compositionally biased region" description="Pro residues" evidence="10">
    <location>
        <begin position="863"/>
        <end position="874"/>
    </location>
</feature>
<feature type="region of interest" description="Disordered" evidence="10">
    <location>
        <begin position="1277"/>
        <end position="1302"/>
    </location>
</feature>
<feature type="domain" description="Histidine kinase" evidence="12">
    <location>
        <begin position="551"/>
        <end position="656"/>
    </location>
</feature>
<evidence type="ECO:0000256" key="1">
    <source>
        <dbReference type="ARBA" id="ARBA00000085"/>
    </source>
</evidence>
<keyword evidence="9" id="KW-0902">Two-component regulatory system</keyword>
<keyword evidence="8 11" id="KW-1133">Transmembrane helix</keyword>
<dbReference type="Proteomes" id="UP000319825">
    <property type="component" value="Unassembled WGS sequence"/>
</dbReference>
<dbReference type="PROSITE" id="PS50109">
    <property type="entry name" value="HIS_KIN"/>
    <property type="match status" value="1"/>
</dbReference>
<organism evidence="13 14">
    <name type="scientific">Micromonospora olivasterospora</name>
    <dbReference type="NCBI Taxonomy" id="1880"/>
    <lineage>
        <taxon>Bacteria</taxon>
        <taxon>Bacillati</taxon>
        <taxon>Actinomycetota</taxon>
        <taxon>Actinomycetes</taxon>
        <taxon>Micromonosporales</taxon>
        <taxon>Micromonosporaceae</taxon>
        <taxon>Micromonospora</taxon>
    </lineage>
</organism>